<reference evidence="2 3" key="1">
    <citation type="submission" date="2015-12" db="EMBL/GenBank/DDBJ databases">
        <title>Draft genome of the nematode, Onchocerca flexuosa.</title>
        <authorList>
            <person name="Mitreva M."/>
        </authorList>
    </citation>
    <scope>NUCLEOTIDE SEQUENCE [LARGE SCALE GENOMIC DNA]</scope>
    <source>
        <strain evidence="2">Red Deer</strain>
    </source>
</reference>
<proteinExistence type="predicted"/>
<sequence>MFASSVKYRKCAYAACFPLLSSQLFTGNGMSKNTDVRYIYEVDERLGEIVRLYAIVESSIQKIKAEMLIEQIRAQILPFDRTFGDYPINNIGNDAELANFLGAILSSIHRQCSQVCKGGEEKAPNIAVIIIRNRLILCGILGDMVFTLLRQNEDSYARRVDSQQYTLFSNCGVPLTLKENGTEATDKTPVNVYVHEIQSSDMRFFVFTIESIRMLLKATPSITLFTMSSDDIIWSLYVWQTEMYWQNPHEVPAVGFILVDKLSKLIADSNTRLEENFTEKLFKTTEKVEEQNQAKEIKQQKQKNRQAAQSNTSEKSVVSTSPHDSQTMLEQIQTKYTRITELINKLLHEEQDEMLVFIKHDKEIMNLEKECGEQMELKKKVKDLQQRQRKHLGELRIFLLKVLKYQDIVQCELLLNIEKVEQTSEIGMVETKAVIYSRETNYHHQRMRCITLFQTKIAQNLENLQKQMEETTRNGCKVQRKLDTLRSQIQKSKRWVRPKPQQTYWKADGAKQNSCAAINKSSNYGNGFQYHWRRQPNNGTSQNINCKKN</sequence>
<dbReference type="Proteomes" id="UP000242913">
    <property type="component" value="Unassembled WGS sequence"/>
</dbReference>
<organism evidence="4">
    <name type="scientific">Onchocerca flexuosa</name>
    <dbReference type="NCBI Taxonomy" id="387005"/>
    <lineage>
        <taxon>Eukaryota</taxon>
        <taxon>Metazoa</taxon>
        <taxon>Ecdysozoa</taxon>
        <taxon>Nematoda</taxon>
        <taxon>Chromadorea</taxon>
        <taxon>Rhabditida</taxon>
        <taxon>Spirurina</taxon>
        <taxon>Spiruromorpha</taxon>
        <taxon>Filarioidea</taxon>
        <taxon>Onchocercidae</taxon>
        <taxon>Onchocerca</taxon>
    </lineage>
</organism>
<name>A0A183GYW0_9BILA</name>
<evidence type="ECO:0000256" key="1">
    <source>
        <dbReference type="SAM" id="MobiDB-lite"/>
    </source>
</evidence>
<evidence type="ECO:0000313" key="4">
    <source>
        <dbReference type="WBParaSite" id="OFLC_0000041901-mRNA-1"/>
    </source>
</evidence>
<keyword evidence="3" id="KW-1185">Reference proteome</keyword>
<dbReference type="OrthoDB" id="5812874at2759"/>
<dbReference type="AlphaFoldDB" id="A0A183GYW0"/>
<reference evidence="4" key="2">
    <citation type="submission" date="2016-06" db="UniProtKB">
        <authorList>
            <consortium name="WormBaseParasite"/>
        </authorList>
    </citation>
    <scope>IDENTIFICATION</scope>
</reference>
<dbReference type="EMBL" id="KZ269996">
    <property type="protein sequence ID" value="OZC09216.1"/>
    <property type="molecule type" value="Genomic_DNA"/>
</dbReference>
<gene>
    <name evidence="2" type="ORF">X798_03760</name>
</gene>
<accession>A0A183GYW0</accession>
<feature type="region of interest" description="Disordered" evidence="1">
    <location>
        <begin position="292"/>
        <end position="326"/>
    </location>
</feature>
<evidence type="ECO:0000313" key="3">
    <source>
        <dbReference type="Proteomes" id="UP000242913"/>
    </source>
</evidence>
<protein>
    <submittedName>
        <fullName evidence="4">Protein kinase domain-containing protein</fullName>
    </submittedName>
</protein>
<feature type="compositionally biased region" description="Polar residues" evidence="1">
    <location>
        <begin position="305"/>
        <end position="326"/>
    </location>
</feature>
<evidence type="ECO:0000313" key="2">
    <source>
        <dbReference type="EMBL" id="OZC09216.1"/>
    </source>
</evidence>
<dbReference type="WBParaSite" id="OFLC_0000041901-mRNA-1">
    <property type="protein sequence ID" value="OFLC_0000041901-mRNA-1"/>
    <property type="gene ID" value="OFLC_0000041901"/>
</dbReference>